<dbReference type="InterPro" id="IPR031525">
    <property type="entry name" value="CC190"/>
</dbReference>
<feature type="compositionally biased region" description="Basic and acidic residues" evidence="1">
    <location>
        <begin position="258"/>
        <end position="270"/>
    </location>
</feature>
<sequence length="374" mass="42083">MMALNGSKQNTGVYKRQYRLQESAREHNKREQRKFDIEMAGKSGIAAEYKFNVGKVNQEQRIIEKELERIRQGVHRPPGHLHTLSTEKKFHHPHFAALSAMKANAPTSSMHKNSVLEKDKGRNKSSDGSLDAVALVQYLQDFNKTYAEGEEKGLDKQVKSSGPCQPNQSSFAKHPLSDEYKSIVSNQIKSSQTENLITSNEESKGERGIDEGKIESRQRNDSSSNKHLSEEPLSKQANTSSTSPKHKTMNSKSLGSSDGRERKNDGDIGRRASHSNPSPKHDSPTMHNAQKGSEKDNQVGIVKNTTQTSAAEEVKKLTLTDPEMFNPDGSIRTAYVVPPMEQRWEEAKKARYIRTKEPLERDRQLTANEIFDKN</sequence>
<gene>
    <name evidence="2" type="ORF">FSP39_001831</name>
</gene>
<feature type="region of interest" description="Disordered" evidence="1">
    <location>
        <begin position="153"/>
        <end position="307"/>
    </location>
</feature>
<comment type="caution">
    <text evidence="2">The sequence shown here is derived from an EMBL/GenBank/DDBJ whole genome shotgun (WGS) entry which is preliminary data.</text>
</comment>
<reference evidence="2" key="1">
    <citation type="submission" date="2019-08" db="EMBL/GenBank/DDBJ databases">
        <title>The improved chromosome-level genome for the pearl oyster Pinctada fucata martensii using PacBio sequencing and Hi-C.</title>
        <authorList>
            <person name="Zheng Z."/>
        </authorList>
    </citation>
    <scope>NUCLEOTIDE SEQUENCE</scope>
    <source>
        <strain evidence="2">ZZ-2019</strain>
        <tissue evidence="2">Adductor muscle</tissue>
    </source>
</reference>
<feature type="compositionally biased region" description="Basic and acidic residues" evidence="1">
    <location>
        <begin position="114"/>
        <end position="125"/>
    </location>
</feature>
<dbReference type="PANTHER" id="PTHR36871">
    <property type="entry name" value="COILED-COIL DOMAIN-CONTAINING PROTEIN 190"/>
    <property type="match status" value="1"/>
</dbReference>
<feature type="compositionally biased region" description="Polar residues" evidence="1">
    <location>
        <begin position="159"/>
        <end position="171"/>
    </location>
</feature>
<dbReference type="AlphaFoldDB" id="A0AA88XJV1"/>
<feature type="region of interest" description="Disordered" evidence="1">
    <location>
        <begin position="103"/>
        <end position="128"/>
    </location>
</feature>
<organism evidence="2 3">
    <name type="scientific">Pinctada imbricata</name>
    <name type="common">Atlantic pearl-oyster</name>
    <name type="synonym">Pinctada martensii</name>
    <dbReference type="NCBI Taxonomy" id="66713"/>
    <lineage>
        <taxon>Eukaryota</taxon>
        <taxon>Metazoa</taxon>
        <taxon>Spiralia</taxon>
        <taxon>Lophotrochozoa</taxon>
        <taxon>Mollusca</taxon>
        <taxon>Bivalvia</taxon>
        <taxon>Autobranchia</taxon>
        <taxon>Pteriomorphia</taxon>
        <taxon>Pterioida</taxon>
        <taxon>Pterioidea</taxon>
        <taxon>Pteriidae</taxon>
        <taxon>Pinctada</taxon>
    </lineage>
</organism>
<feature type="compositionally biased region" description="Basic and acidic residues" evidence="1">
    <location>
        <begin position="201"/>
        <end position="220"/>
    </location>
</feature>
<name>A0AA88XJV1_PINIB</name>
<feature type="compositionally biased region" description="Polar residues" evidence="1">
    <location>
        <begin position="183"/>
        <end position="200"/>
    </location>
</feature>
<dbReference type="Proteomes" id="UP001186944">
    <property type="component" value="Unassembled WGS sequence"/>
</dbReference>
<accession>A0AA88XJV1</accession>
<evidence type="ECO:0000313" key="2">
    <source>
        <dbReference type="EMBL" id="KAK3087109.1"/>
    </source>
</evidence>
<evidence type="ECO:0000313" key="3">
    <source>
        <dbReference type="Proteomes" id="UP001186944"/>
    </source>
</evidence>
<dbReference type="PANTHER" id="PTHR36871:SF1">
    <property type="entry name" value="COILED-COIL DOMAIN-CONTAINING PROTEIN 190"/>
    <property type="match status" value="1"/>
</dbReference>
<proteinExistence type="predicted"/>
<protein>
    <submittedName>
        <fullName evidence="2">Uncharacterized protein</fullName>
    </submittedName>
</protein>
<keyword evidence="3" id="KW-1185">Reference proteome</keyword>
<dbReference type="EMBL" id="VSWD01000011">
    <property type="protein sequence ID" value="KAK3087109.1"/>
    <property type="molecule type" value="Genomic_DNA"/>
</dbReference>
<evidence type="ECO:0000256" key="1">
    <source>
        <dbReference type="SAM" id="MobiDB-lite"/>
    </source>
</evidence>